<dbReference type="PANTHER" id="PTHR37813">
    <property type="entry name" value="FELS-2 PROPHAGE PROTEIN"/>
    <property type="match status" value="1"/>
</dbReference>
<feature type="transmembrane region" description="Helical" evidence="2">
    <location>
        <begin position="451"/>
        <end position="479"/>
    </location>
</feature>
<protein>
    <submittedName>
        <fullName evidence="4">Phage tail tape measure protein</fullName>
    </submittedName>
</protein>
<feature type="transmembrane region" description="Helical" evidence="2">
    <location>
        <begin position="499"/>
        <end position="518"/>
    </location>
</feature>
<gene>
    <name evidence="4" type="ORF">D3867_19660</name>
</gene>
<keyword evidence="2" id="KW-0812">Transmembrane</keyword>
<sequence length="657" mass="67217">MANFNLKAIISVVDRASGPMKGINRAIGGMAKRFGDIGTAGGSLASAFGVQQIAQSAIDFESTMADVKKVVDFDTPEGFAQMKDDILAMSKTLPMTANGIAQIVAAAGQSGIAREELATFAEDAAKMGIAFDLSADEAGDMMAKWRVAFGMTQDQVRTLADQVNYLGNTGPAKAAQISDVIRRVGALGDVGGVQAKYVAALGASISGVGVESEVAATATKNFILAMAAGEAATKGQKKAFAALGIDTVKLSKAMQKDATGAFTKVLASIEKLPKDRQASVMAEIFGKESLGAIAPLLKNLPNLRENIAKVSDATRYGGSMNKEYEARAATTANAIQLMANRWEALKITLGDALLPTLNELMGPLGGLIDQMAAFAKANPELTKYALLMVAVAGAVGVAGAAITLLGGAVMSTLGSVLRLVWGLGVLAVRIAIAPAVLALRGALLAARGAMMLFNLAMAANPIGAVVAAVAALVGAAYLLYDNWGPVSDWFTGQWAAIKLVFSGFLAFLSGVFTGDFAAAMDGLKTIGQGLLDWFRGWGDAIGAVFGKVSDWIKSLFDIDIAGALQGKLAALTGSLPAWVTDTLGLSVAAAPAGAGPSVAGAGASPVLAANAQAQQLRGAVDININGAPPGTRVETRSDTKGVALNPDVGYRSLALGF</sequence>
<evidence type="ECO:0000256" key="2">
    <source>
        <dbReference type="SAM" id="Phobius"/>
    </source>
</evidence>
<evidence type="ECO:0000313" key="5">
    <source>
        <dbReference type="Proteomes" id="UP000298596"/>
    </source>
</evidence>
<keyword evidence="4" id="KW-0614">Plasmid</keyword>
<evidence type="ECO:0000256" key="1">
    <source>
        <dbReference type="ARBA" id="ARBA00022612"/>
    </source>
</evidence>
<name>A0A4D8Q2R9_AZOBR</name>
<evidence type="ECO:0000313" key="4">
    <source>
        <dbReference type="EMBL" id="QCO04178.1"/>
    </source>
</evidence>
<feature type="transmembrane region" description="Helical" evidence="2">
    <location>
        <begin position="419"/>
        <end position="439"/>
    </location>
</feature>
<dbReference type="NCBIfam" id="TIGR01760">
    <property type="entry name" value="tape_meas_TP901"/>
    <property type="match status" value="1"/>
</dbReference>
<evidence type="ECO:0000259" key="3">
    <source>
        <dbReference type="Pfam" id="PF10145"/>
    </source>
</evidence>
<keyword evidence="2" id="KW-1133">Transmembrane helix</keyword>
<accession>A0A4D8Q2R9</accession>
<feature type="transmembrane region" description="Helical" evidence="2">
    <location>
        <begin position="384"/>
        <end position="407"/>
    </location>
</feature>
<dbReference type="Proteomes" id="UP000298596">
    <property type="component" value="Plasmid p1"/>
</dbReference>
<dbReference type="AlphaFoldDB" id="A0A4D8Q2R9"/>
<feature type="domain" description="Phage tail tape measure protein" evidence="3">
    <location>
        <begin position="84"/>
        <end position="286"/>
    </location>
</feature>
<dbReference type="InterPro" id="IPR010090">
    <property type="entry name" value="Phage_tape_meas"/>
</dbReference>
<dbReference type="Pfam" id="PF10145">
    <property type="entry name" value="PhageMin_Tail"/>
    <property type="match status" value="1"/>
</dbReference>
<keyword evidence="2" id="KW-0472">Membrane</keyword>
<dbReference type="PANTHER" id="PTHR37813:SF1">
    <property type="entry name" value="FELS-2 PROPHAGE PROTEIN"/>
    <property type="match status" value="1"/>
</dbReference>
<dbReference type="EMBL" id="CP032331">
    <property type="protein sequence ID" value="QCO04178.1"/>
    <property type="molecule type" value="Genomic_DNA"/>
</dbReference>
<proteinExistence type="predicted"/>
<organism evidence="4 5">
    <name type="scientific">Azospirillum brasilense</name>
    <dbReference type="NCBI Taxonomy" id="192"/>
    <lineage>
        <taxon>Bacteria</taxon>
        <taxon>Pseudomonadati</taxon>
        <taxon>Pseudomonadota</taxon>
        <taxon>Alphaproteobacteria</taxon>
        <taxon>Rhodospirillales</taxon>
        <taxon>Azospirillaceae</taxon>
        <taxon>Azospirillum</taxon>
    </lineage>
</organism>
<geneLocation type="plasmid" evidence="4">
    <name>p1</name>
</geneLocation>
<keyword evidence="1" id="KW-1188">Viral release from host cell</keyword>
<reference evidence="4 5" key="1">
    <citation type="submission" date="2018-09" db="EMBL/GenBank/DDBJ databases">
        <title>Whole genome based analysis of evolution and adaptive divergence in Indian and Brazilian strains of Azospirillum brasilense.</title>
        <authorList>
            <person name="Singh C."/>
            <person name="Tripathi A.K."/>
        </authorList>
    </citation>
    <scope>NUCLEOTIDE SEQUENCE [LARGE SCALE GENOMIC DNA]</scope>
    <source>
        <strain evidence="4 5">MTCC4036</strain>
        <plasmid evidence="4 5">p1</plasmid>
    </source>
</reference>